<proteinExistence type="predicted"/>
<dbReference type="InterPro" id="IPR025412">
    <property type="entry name" value="DUF4304"/>
</dbReference>
<comment type="caution">
    <text evidence="1">The sequence shown here is derived from an EMBL/GenBank/DDBJ whole genome shotgun (WGS) entry which is preliminary data.</text>
</comment>
<protein>
    <submittedName>
        <fullName evidence="1">DUF4304 domain-containing protein</fullName>
    </submittedName>
</protein>
<dbReference type="RefSeq" id="WP_377872021.1">
    <property type="nucleotide sequence ID" value="NZ_JBHMAY010000035.1"/>
</dbReference>
<keyword evidence="2" id="KW-1185">Reference proteome</keyword>
<evidence type="ECO:0000313" key="1">
    <source>
        <dbReference type="EMBL" id="MFC3510460.1"/>
    </source>
</evidence>
<gene>
    <name evidence="1" type="ORF">ACFORO_09820</name>
</gene>
<dbReference type="Pfam" id="PF14137">
    <property type="entry name" value="DUF4304"/>
    <property type="match status" value="1"/>
</dbReference>
<evidence type="ECO:0000313" key="2">
    <source>
        <dbReference type="Proteomes" id="UP001595764"/>
    </source>
</evidence>
<dbReference type="Proteomes" id="UP001595764">
    <property type="component" value="Unassembled WGS sequence"/>
</dbReference>
<name>A0ABV7QEM8_9PSEU</name>
<reference evidence="2" key="1">
    <citation type="journal article" date="2019" name="Int. J. Syst. Evol. Microbiol.">
        <title>The Global Catalogue of Microorganisms (GCM) 10K type strain sequencing project: providing services to taxonomists for standard genome sequencing and annotation.</title>
        <authorList>
            <consortium name="The Broad Institute Genomics Platform"/>
            <consortium name="The Broad Institute Genome Sequencing Center for Infectious Disease"/>
            <person name="Wu L."/>
            <person name="Ma J."/>
        </authorList>
    </citation>
    <scope>NUCLEOTIDE SEQUENCE [LARGE SCALE GENOMIC DNA]</scope>
    <source>
        <strain evidence="2">CGMCC 4.7682</strain>
    </source>
</reference>
<sequence>MTAQIALREALRDVVGPAARVHGFSGSGGNWRRSNALGDWAIVNVQSSSFSNRERLRCVINLSLAPRPWLDWQERTLGRLPKPIPESLGLYRRRLHPTGAPPGSDGWWEITGRRDSAAAVRDMAARLADDGWPFLTALLDRERMTEQIRSRDLGFIRGDENAGYLARAEAAMLSEHGRSDELDRLLETVATEPQRENAMEFVRWARERAGTRR</sequence>
<accession>A0ABV7QEM8</accession>
<dbReference type="EMBL" id="JBHRWI010000013">
    <property type="protein sequence ID" value="MFC3510460.1"/>
    <property type="molecule type" value="Genomic_DNA"/>
</dbReference>
<organism evidence="1 2">
    <name type="scientific">Amycolatopsis halotolerans</name>
    <dbReference type="NCBI Taxonomy" id="330083"/>
    <lineage>
        <taxon>Bacteria</taxon>
        <taxon>Bacillati</taxon>
        <taxon>Actinomycetota</taxon>
        <taxon>Actinomycetes</taxon>
        <taxon>Pseudonocardiales</taxon>
        <taxon>Pseudonocardiaceae</taxon>
        <taxon>Amycolatopsis</taxon>
    </lineage>
</organism>